<reference evidence="1" key="1">
    <citation type="submission" date="2014-11" db="EMBL/GenBank/DDBJ databases">
        <authorList>
            <person name="Amaro Gonzalez C."/>
        </authorList>
    </citation>
    <scope>NUCLEOTIDE SEQUENCE</scope>
</reference>
<reference evidence="1" key="2">
    <citation type="journal article" date="2015" name="Fish Shellfish Immunol.">
        <title>Early steps in the European eel (Anguilla anguilla)-Vibrio vulnificus interaction in the gills: Role of the RtxA13 toxin.</title>
        <authorList>
            <person name="Callol A."/>
            <person name="Pajuelo D."/>
            <person name="Ebbesson L."/>
            <person name="Teles M."/>
            <person name="MacKenzie S."/>
            <person name="Amaro C."/>
        </authorList>
    </citation>
    <scope>NUCLEOTIDE SEQUENCE</scope>
</reference>
<organism evidence="1">
    <name type="scientific">Anguilla anguilla</name>
    <name type="common">European freshwater eel</name>
    <name type="synonym">Muraena anguilla</name>
    <dbReference type="NCBI Taxonomy" id="7936"/>
    <lineage>
        <taxon>Eukaryota</taxon>
        <taxon>Metazoa</taxon>
        <taxon>Chordata</taxon>
        <taxon>Craniata</taxon>
        <taxon>Vertebrata</taxon>
        <taxon>Euteleostomi</taxon>
        <taxon>Actinopterygii</taxon>
        <taxon>Neopterygii</taxon>
        <taxon>Teleostei</taxon>
        <taxon>Anguilliformes</taxon>
        <taxon>Anguillidae</taxon>
        <taxon>Anguilla</taxon>
    </lineage>
</organism>
<evidence type="ECO:0000313" key="1">
    <source>
        <dbReference type="EMBL" id="JAH88113.1"/>
    </source>
</evidence>
<dbReference type="EMBL" id="GBXM01020464">
    <property type="protein sequence ID" value="JAH88113.1"/>
    <property type="molecule type" value="Transcribed_RNA"/>
</dbReference>
<name>A0A0E9WF46_ANGAN</name>
<accession>A0A0E9WF46</accession>
<protein>
    <submittedName>
        <fullName evidence="1">Uncharacterized protein</fullName>
    </submittedName>
</protein>
<proteinExistence type="predicted"/>
<dbReference type="AlphaFoldDB" id="A0A0E9WF46"/>
<sequence>MIGFIMGHRTHIRLHAVWRAFSKLKYYAVKSVANVRTYCITNMEILRWLNLNKLAG</sequence>